<evidence type="ECO:0000259" key="6">
    <source>
        <dbReference type="PROSITE" id="PS50801"/>
    </source>
</evidence>
<comment type="subcellular location">
    <subcellularLocation>
        <location evidence="1">Membrane</location>
        <topology evidence="1">Multi-pass membrane protein</topology>
    </subcellularLocation>
</comment>
<keyword evidence="4 5" id="KW-0472">Membrane</keyword>
<evidence type="ECO:0000256" key="5">
    <source>
        <dbReference type="SAM" id="Phobius"/>
    </source>
</evidence>
<evidence type="ECO:0000256" key="3">
    <source>
        <dbReference type="ARBA" id="ARBA00022989"/>
    </source>
</evidence>
<dbReference type="GO" id="GO:0016020">
    <property type="term" value="C:membrane"/>
    <property type="evidence" value="ECO:0007669"/>
    <property type="project" value="UniProtKB-SubCell"/>
</dbReference>
<keyword evidence="2 5" id="KW-0812">Transmembrane</keyword>
<dbReference type="CDD" id="cd07042">
    <property type="entry name" value="STAS_SulP_like_sulfate_transporter"/>
    <property type="match status" value="1"/>
</dbReference>
<dbReference type="PROSITE" id="PS50801">
    <property type="entry name" value="STAS"/>
    <property type="match status" value="1"/>
</dbReference>
<dbReference type="SUPFAM" id="SSF52091">
    <property type="entry name" value="SpoIIaa-like"/>
    <property type="match status" value="1"/>
</dbReference>
<organism evidence="7 8">
    <name type="scientific">Inhella crocodyli</name>
    <dbReference type="NCBI Taxonomy" id="2499851"/>
    <lineage>
        <taxon>Bacteria</taxon>
        <taxon>Pseudomonadati</taxon>
        <taxon>Pseudomonadota</taxon>
        <taxon>Betaproteobacteria</taxon>
        <taxon>Burkholderiales</taxon>
        <taxon>Sphaerotilaceae</taxon>
        <taxon>Inhella</taxon>
    </lineage>
</organism>
<protein>
    <submittedName>
        <fullName evidence="7">STAS domain-containing protein</fullName>
    </submittedName>
</protein>
<feature type="transmembrane region" description="Helical" evidence="5">
    <location>
        <begin position="122"/>
        <end position="142"/>
    </location>
</feature>
<dbReference type="PANTHER" id="PTHR11814">
    <property type="entry name" value="SULFATE TRANSPORTER"/>
    <property type="match status" value="1"/>
</dbReference>
<evidence type="ECO:0000256" key="4">
    <source>
        <dbReference type="ARBA" id="ARBA00023136"/>
    </source>
</evidence>
<sequence length="551" mass="58318">MAWPPFAHPFRPRLASVWRQARWADVGAGVTVGVVALPLAMAFAMASGLPPASGLVTAIVAGLLISLLGGSNVQIGGPAGAFIVVVYGIVERHGLQGLLLSTLMAGLLLFLMGWFRLGALVRYVPVTIVIGFTNGIAVLIALSQLRDLFGLQVPGKMPADFFAQLGTLAQHAGSWNPAALGLGLGCVALLVLWPRLFGERTILPAEFARSNAARSVSRVPGPVVALVLLTLLASGLHLPVETIGTRFGSIPQHLPWPAWPALSWESAKQLVIPTLTLALLGAIESLLCARVADNLAPELPRHDPNQELMAQGIANIASPLMGGMPATGTIARTVTNIRAGARTPVAGAVHALTVLAVMLVAAPLALHVPLAVLSGILLFVAWNMGEWREFARLRHFTVQYRTLLVGTFVLTVVTDLTVAVEIGLVLACAFFIYRMSQLFRVSPVATPLPAGVLAFELYGSLFFGSVGKVEALGDQVPAGTRAVVLDLHRLVQLDTSGLEALRHLHQHLQRQGVALLLAEVNEQPLGLMRRAGFAAELGDAQFLPKIADFSA</sequence>
<dbReference type="InterPro" id="IPR002645">
    <property type="entry name" value="STAS_dom"/>
</dbReference>
<dbReference type="Proteomes" id="UP000288587">
    <property type="component" value="Unassembled WGS sequence"/>
</dbReference>
<evidence type="ECO:0000256" key="2">
    <source>
        <dbReference type="ARBA" id="ARBA00022692"/>
    </source>
</evidence>
<dbReference type="Pfam" id="PF01740">
    <property type="entry name" value="STAS"/>
    <property type="match status" value="1"/>
</dbReference>
<feature type="transmembrane region" description="Helical" evidence="5">
    <location>
        <begin position="21"/>
        <end position="43"/>
    </location>
</feature>
<dbReference type="Gene3D" id="3.30.750.24">
    <property type="entry name" value="STAS domain"/>
    <property type="match status" value="1"/>
</dbReference>
<dbReference type="AlphaFoldDB" id="A0A3S2UDS8"/>
<dbReference type="InterPro" id="IPR011547">
    <property type="entry name" value="SLC26A/SulP_dom"/>
</dbReference>
<accession>A0A3S2UDS8</accession>
<comment type="caution">
    <text evidence="7">The sequence shown here is derived from an EMBL/GenBank/DDBJ whole genome shotgun (WGS) entry which is preliminary data.</text>
</comment>
<feature type="transmembrane region" description="Helical" evidence="5">
    <location>
        <begin position="219"/>
        <end position="238"/>
    </location>
</feature>
<name>A0A3S2UDS8_9BURK</name>
<feature type="transmembrane region" description="Helical" evidence="5">
    <location>
        <begin position="352"/>
        <end position="382"/>
    </location>
</feature>
<feature type="domain" description="STAS" evidence="6">
    <location>
        <begin position="451"/>
        <end position="551"/>
    </location>
</feature>
<proteinExistence type="predicted"/>
<evidence type="ECO:0000256" key="1">
    <source>
        <dbReference type="ARBA" id="ARBA00004141"/>
    </source>
</evidence>
<dbReference type="GO" id="GO:0055085">
    <property type="term" value="P:transmembrane transport"/>
    <property type="evidence" value="ECO:0007669"/>
    <property type="project" value="InterPro"/>
</dbReference>
<feature type="transmembrane region" description="Helical" evidence="5">
    <location>
        <begin position="96"/>
        <end position="115"/>
    </location>
</feature>
<evidence type="ECO:0000313" key="8">
    <source>
        <dbReference type="Proteomes" id="UP000288587"/>
    </source>
</evidence>
<feature type="transmembrane region" description="Helical" evidence="5">
    <location>
        <begin position="49"/>
        <end position="68"/>
    </location>
</feature>
<gene>
    <name evidence="7" type="ORF">EOD73_16325</name>
</gene>
<reference evidence="7 8" key="1">
    <citation type="submission" date="2019-01" db="EMBL/GenBank/DDBJ databases">
        <authorList>
            <person name="Chen W.-M."/>
        </authorList>
    </citation>
    <scope>NUCLEOTIDE SEQUENCE [LARGE SCALE GENOMIC DNA]</scope>
    <source>
        <strain evidence="7 8">CCP-18</strain>
    </source>
</reference>
<dbReference type="Pfam" id="PF00916">
    <property type="entry name" value="Sulfate_transp"/>
    <property type="match status" value="1"/>
</dbReference>
<feature type="transmembrane region" description="Helical" evidence="5">
    <location>
        <begin position="178"/>
        <end position="198"/>
    </location>
</feature>
<dbReference type="EMBL" id="SACM01000005">
    <property type="protein sequence ID" value="RVT83118.1"/>
    <property type="molecule type" value="Genomic_DNA"/>
</dbReference>
<keyword evidence="3 5" id="KW-1133">Transmembrane helix</keyword>
<dbReference type="OrthoDB" id="9769739at2"/>
<feature type="transmembrane region" description="Helical" evidence="5">
    <location>
        <begin position="402"/>
        <end position="433"/>
    </location>
</feature>
<dbReference type="InterPro" id="IPR036513">
    <property type="entry name" value="STAS_dom_sf"/>
</dbReference>
<evidence type="ECO:0000313" key="7">
    <source>
        <dbReference type="EMBL" id="RVT83118.1"/>
    </source>
</evidence>
<dbReference type="RefSeq" id="WP_127684098.1">
    <property type="nucleotide sequence ID" value="NZ_SACM01000005.1"/>
</dbReference>
<dbReference type="InterPro" id="IPR001902">
    <property type="entry name" value="SLC26A/SulP_fam"/>
</dbReference>
<keyword evidence="8" id="KW-1185">Reference proteome</keyword>